<evidence type="ECO:0000256" key="1">
    <source>
        <dbReference type="ARBA" id="ARBA00004123"/>
    </source>
</evidence>
<dbReference type="RefSeq" id="XP_006825174.1">
    <property type="nucleotide sequence ID" value="XM_006825111.1"/>
</dbReference>
<keyword evidence="9 12" id="KW-0539">Nucleus</keyword>
<dbReference type="InterPro" id="IPR048616">
    <property type="entry name" value="MED16_bridge"/>
</dbReference>
<dbReference type="InterPro" id="IPR048338">
    <property type="entry name" value="Mediator_Med16"/>
</dbReference>
<feature type="compositionally biased region" description="Basic and acidic residues" evidence="13">
    <location>
        <begin position="675"/>
        <end position="686"/>
    </location>
</feature>
<keyword evidence="6 12" id="KW-0805">Transcription regulation</keyword>
<keyword evidence="7 12" id="KW-0010">Activator</keyword>
<evidence type="ECO:0000256" key="12">
    <source>
        <dbReference type="RuleBase" id="RU364149"/>
    </source>
</evidence>
<proteinExistence type="inferred from homology"/>
<comment type="subcellular location">
    <subcellularLocation>
        <location evidence="1 12">Nucleus</location>
    </subcellularLocation>
</comment>
<evidence type="ECO:0000256" key="5">
    <source>
        <dbReference type="ARBA" id="ARBA00022737"/>
    </source>
</evidence>
<evidence type="ECO:0000256" key="10">
    <source>
        <dbReference type="ARBA" id="ARBA00032015"/>
    </source>
</evidence>
<evidence type="ECO:0000256" key="3">
    <source>
        <dbReference type="ARBA" id="ARBA00019614"/>
    </source>
</evidence>
<sequence>MEWTYLVVSIWIRVGVAFVHGMDIIYIWIRVGVAFVHGMDIIYIWIRSGRGICAWNGHNLHMDTSRRGICAWNRHSLYMDTSGRGICAWNGHNLHMDTSGRGICAWNGHNLHMDTSGRGICAWNGHNLHMDTSGRGICAWNGHNLHMGTSGRGICAWNGHNLHMDTSGRGICAWNGHNLHMGTSGRGICAWNGHNLHMECGDFMKSEKVCTPPQTVCEREGVLPHSHNANNFSNGGFHDLCLLVCKIRKLLITYNVLAKIMELVFASEWPKGDPNAWTRKWTIDPACSWSCRNIIAFSGASGCKLSCVNDGESQGGKIHIVDPDRPWEVHSFSTGHTDIIRCIKWDVSGSRIVSSDSSGTCKLWIMNNYLINDWKCGGESKVEGETIIALSWLHIGYKINYNVERTDSPNVMEKFSRVKFLPSVLQYGGKSIEGWIVITMSGVEFSQFNDHHNCVQLDLGKLLIAGHILVCVSNGSCRCPVQVYKLTVKLNKDKCSIDSEALPSLFMQCSTDPNQLEKWPHGACIESWHLKRESLNVHKIFQASSPPRTRDQMPSILKWNFMANYDSDTCNVMALSLPKLPLNLSHKSIYSGPGMAFSAAFQDGTIKLIHRVSLKPFAVFKYEGVRPDTAPQAAMSNSLFDFGFSQTKKSKGSDDHETEEVPSKKQKYNVTSSHSEPEKLANLTKDKKYDREKRVRTFKSHWTTEFPWNQLFVMSEGPDLADYNPDPAIVEWLLSSSTSRHISGHKLPQPKTDEHAPLPEIVSEKVSLKPFAVFKYEGVRPDTAPQAKRQKNTNNGKQLFCIEMSVTCCSLIGVDKSGSLCLIKIAPTLGQSVDQGAARAHTIAQVVNLIEYCMVTGYDWWDLLLTITPGMVDTVIDRLSEAFNRQPKPLQELLFTRLTAVKATLYRLNPGTTGKLADCHAKLLLNGIAVSFKSLLRPTNLSSQDKGLADKLSAVCSRILETDLDKVMMNLDTKEFVIEPATVQSLQQLIQWVADFALFLLSSVPLQQPHCNRPGVSMLRDPGILCCLREMLVIIRVWGLINTTCQPIFTSTSDNVDGLSTLFKLLTQVWLCCKDDTYAEFDDSLIDECILLPSQLLVPTMESLPVVEGITGRSFIKQAMSFHFESTTVHVSHVTSFNPSATPGTELSTRYMSDNHSQKHDVVRRIYLGVAPHDELKQCTRCSCISLVKSNAKTGALKAWDARWIKSCVCGGQWRRVTASTR</sequence>
<dbReference type="InterPro" id="IPR001680">
    <property type="entry name" value="WD40_rpt"/>
</dbReference>
<dbReference type="PANTHER" id="PTHR13224:SF6">
    <property type="entry name" value="MEDIATOR OF RNA POLYMERASE II TRANSCRIPTION SUBUNIT 16"/>
    <property type="match status" value="1"/>
</dbReference>
<reference evidence="18" key="1">
    <citation type="submission" date="2025-08" db="UniProtKB">
        <authorList>
            <consortium name="RefSeq"/>
        </authorList>
    </citation>
    <scope>IDENTIFICATION</scope>
    <source>
        <tissue evidence="18">Testes</tissue>
    </source>
</reference>
<protein>
    <recommendedName>
        <fullName evidence="3 12">Mediator of RNA polymerase II transcription subunit 16</fullName>
    </recommendedName>
    <alternativeName>
        <fullName evidence="10 12">Mediator complex subunit 16</fullName>
    </alternativeName>
</protein>
<feature type="region of interest" description="Disordered" evidence="13">
    <location>
        <begin position="647"/>
        <end position="686"/>
    </location>
</feature>
<comment type="function">
    <text evidence="12">Component of the Mediator complex, a coactivator involved in the regulated transcription of nearly all RNA polymerase II-dependent genes. Mediator functions as a bridge to convey information from gene-specific regulatory proteins to the basal RNA polymerase II transcription machinery. Mediator is recruited to promoters by direct interactions with regulatory proteins and serves as a scaffold for the assembly of a functional preinitiation complex with RNA polymerase II and the general transcription factors.</text>
</comment>
<dbReference type="InterPro" id="IPR021665">
    <property type="entry name" value="Mediator_Med16_N"/>
</dbReference>
<evidence type="ECO:0000313" key="18">
    <source>
        <dbReference type="RefSeq" id="XP_006825174.1"/>
    </source>
</evidence>
<evidence type="ECO:0000256" key="7">
    <source>
        <dbReference type="ARBA" id="ARBA00023159"/>
    </source>
</evidence>
<dbReference type="Pfam" id="PF11635">
    <property type="entry name" value="Med16_N"/>
    <property type="match status" value="1"/>
</dbReference>
<comment type="subunit">
    <text evidence="12">Component of the Mediator complex.</text>
</comment>
<dbReference type="InterPro" id="IPR036322">
    <property type="entry name" value="WD40_repeat_dom_sf"/>
</dbReference>
<feature type="repeat" description="WD" evidence="11">
    <location>
        <begin position="333"/>
        <end position="364"/>
    </location>
</feature>
<keyword evidence="8 12" id="KW-0804">Transcription</keyword>
<dbReference type="PROSITE" id="PS50082">
    <property type="entry name" value="WD_REPEATS_2"/>
    <property type="match status" value="1"/>
</dbReference>
<organism evidence="17 18">
    <name type="scientific">Saccoglossus kowalevskii</name>
    <name type="common">Acorn worm</name>
    <dbReference type="NCBI Taxonomy" id="10224"/>
    <lineage>
        <taxon>Eukaryota</taxon>
        <taxon>Metazoa</taxon>
        <taxon>Hemichordata</taxon>
        <taxon>Enteropneusta</taxon>
        <taxon>Harrimaniidae</taxon>
        <taxon>Saccoglossus</taxon>
    </lineage>
</organism>
<keyword evidence="5" id="KW-0677">Repeat</keyword>
<dbReference type="InterPro" id="IPR048339">
    <property type="entry name" value="Mediator_Med16_C"/>
</dbReference>
<accession>A0ABM0MYT3</accession>
<dbReference type="PANTHER" id="PTHR13224">
    <property type="entry name" value="THYROID HORMONE RECEPTOR-ASSOCIATED PROTEIN-RELATED"/>
    <property type="match status" value="1"/>
</dbReference>
<evidence type="ECO:0000256" key="2">
    <source>
        <dbReference type="ARBA" id="ARBA00006543"/>
    </source>
</evidence>
<evidence type="ECO:0000256" key="6">
    <source>
        <dbReference type="ARBA" id="ARBA00023015"/>
    </source>
</evidence>
<keyword evidence="4 11" id="KW-0853">WD repeat</keyword>
<name>A0ABM0MYT3_SACKO</name>
<feature type="domain" description="Mediator complex subunit Med16 N-terminal" evidence="14">
    <location>
        <begin position="380"/>
        <end position="443"/>
    </location>
</feature>
<evidence type="ECO:0000256" key="4">
    <source>
        <dbReference type="ARBA" id="ARBA00022574"/>
    </source>
</evidence>
<evidence type="ECO:0000259" key="16">
    <source>
        <dbReference type="Pfam" id="PF20719"/>
    </source>
</evidence>
<evidence type="ECO:0000256" key="13">
    <source>
        <dbReference type="SAM" id="MobiDB-lite"/>
    </source>
</evidence>
<feature type="domain" description="Mediator complex subunit 16 C-terminal" evidence="16">
    <location>
        <begin position="1153"/>
        <end position="1215"/>
    </location>
</feature>
<evidence type="ECO:0000256" key="9">
    <source>
        <dbReference type="ARBA" id="ARBA00023242"/>
    </source>
</evidence>
<dbReference type="GeneID" id="102809247"/>
<dbReference type="Proteomes" id="UP000694865">
    <property type="component" value="Unplaced"/>
</dbReference>
<comment type="similarity">
    <text evidence="2 12">Belongs to the Mediator complex subunit 16 family.</text>
</comment>
<evidence type="ECO:0000256" key="11">
    <source>
        <dbReference type="PROSITE-ProRule" id="PRU00221"/>
    </source>
</evidence>
<gene>
    <name evidence="18" type="primary">LOC102809247</name>
    <name evidence="12" type="synonym">MED16</name>
</gene>
<evidence type="ECO:0000313" key="17">
    <source>
        <dbReference type="Proteomes" id="UP000694865"/>
    </source>
</evidence>
<dbReference type="Pfam" id="PF20719">
    <property type="entry name" value="Med16_C"/>
    <property type="match status" value="1"/>
</dbReference>
<feature type="domain" description="Mediator of RNA polymerase II transcription subunit 16 central helical bridge" evidence="15">
    <location>
        <begin position="849"/>
        <end position="1038"/>
    </location>
</feature>
<dbReference type="Pfam" id="PF20718">
    <property type="entry name" value="Med16_bridge"/>
    <property type="match status" value="1"/>
</dbReference>
<evidence type="ECO:0000259" key="15">
    <source>
        <dbReference type="Pfam" id="PF20718"/>
    </source>
</evidence>
<dbReference type="InterPro" id="IPR015943">
    <property type="entry name" value="WD40/YVTN_repeat-like_dom_sf"/>
</dbReference>
<evidence type="ECO:0000256" key="8">
    <source>
        <dbReference type="ARBA" id="ARBA00023163"/>
    </source>
</evidence>
<evidence type="ECO:0000259" key="14">
    <source>
        <dbReference type="Pfam" id="PF11635"/>
    </source>
</evidence>
<dbReference type="Gene3D" id="2.130.10.10">
    <property type="entry name" value="YVTN repeat-like/Quinoprotein amine dehydrogenase"/>
    <property type="match status" value="1"/>
</dbReference>
<keyword evidence="17" id="KW-1185">Reference proteome</keyword>
<dbReference type="SUPFAM" id="SSF50978">
    <property type="entry name" value="WD40 repeat-like"/>
    <property type="match status" value="1"/>
</dbReference>
<dbReference type="SMART" id="SM00320">
    <property type="entry name" value="WD40"/>
    <property type="match status" value="1"/>
</dbReference>
<feature type="compositionally biased region" description="Basic and acidic residues" evidence="13">
    <location>
        <begin position="651"/>
        <end position="663"/>
    </location>
</feature>